<dbReference type="EMBL" id="PTRA01000001">
    <property type="protein sequence ID" value="PQA58327.1"/>
    <property type="molecule type" value="Genomic_DNA"/>
</dbReference>
<comment type="caution">
    <text evidence="11">The sequence shown here is derived from an EMBL/GenBank/DDBJ whole genome shotgun (WGS) entry which is preliminary data.</text>
</comment>
<protein>
    <recommendedName>
        <fullName evidence="5 9">Mannonate dehydratase</fullName>
        <ecNumber evidence="5 9">4.2.1.8</ecNumber>
    </recommendedName>
    <alternativeName>
        <fullName evidence="9">D-mannonate hydro-lyase</fullName>
    </alternativeName>
</protein>
<dbReference type="GO" id="GO:0030145">
    <property type="term" value="F:manganese ion binding"/>
    <property type="evidence" value="ECO:0007669"/>
    <property type="project" value="TreeGrafter"/>
</dbReference>
<comment type="function">
    <text evidence="2 9">Catalyzes the dehydration of D-mannonate.</text>
</comment>
<keyword evidence="12" id="KW-1185">Reference proteome</keyword>
<evidence type="ECO:0000256" key="1">
    <source>
        <dbReference type="ARBA" id="ARBA00001794"/>
    </source>
</evidence>
<dbReference type="UniPathway" id="UPA00246"/>
<dbReference type="EC" id="4.2.1.8" evidence="5 9"/>
<evidence type="ECO:0000256" key="3">
    <source>
        <dbReference type="ARBA" id="ARBA00004892"/>
    </source>
</evidence>
<dbReference type="GO" id="GO:0042840">
    <property type="term" value="P:D-glucuronate catabolic process"/>
    <property type="evidence" value="ECO:0007669"/>
    <property type="project" value="TreeGrafter"/>
</dbReference>
<evidence type="ECO:0000256" key="9">
    <source>
        <dbReference type="HAMAP-Rule" id="MF_00106"/>
    </source>
</evidence>
<gene>
    <name evidence="9 11" type="primary">uxuA</name>
    <name evidence="11" type="ORF">C5O19_01230</name>
</gene>
<comment type="catalytic activity">
    <reaction evidence="1 9">
        <text>D-mannonate = 2-dehydro-3-deoxy-D-gluconate + H2O</text>
        <dbReference type="Rhea" id="RHEA:20097"/>
        <dbReference type="ChEBI" id="CHEBI:15377"/>
        <dbReference type="ChEBI" id="CHEBI:17767"/>
        <dbReference type="ChEBI" id="CHEBI:57990"/>
        <dbReference type="EC" id="4.2.1.8"/>
    </reaction>
</comment>
<sequence>MPLLQSFRWFGPKDPVRLSDIRQAGATGIVSALHEVPNGKIWTPEAIESRKTLIEAAGLEWAVVESVPVHEHIKRAMPDRDQLIANYQQTLRNLAQQGITRVCYNFMPVLDWTRTDLAYVVPDGSEALRFDAVAFAAFELFILKRSAAEAEYSESFRQRAEVYFKTLNESQKALLIRNIIAGLPGSEESFTVEQFQKVLDYYAEIGDFELRQNLYYFLRAVVPVAEEVGVKLCIHPDDPPRPILGLPRVVSTAADIREMFSVADSPANGLTFCTGSFGVRADNDLPAMLQEFGPRTYFLHLRSVHREIDEVPETFHEANHLEGHAGMYEVMKAAVGEMKRREKEGRTDVNIPMRPDHGHRMLDDLNPEKRTNPGYTAIGRLRGLAELRGLELGITQSL</sequence>
<dbReference type="GO" id="GO:0008927">
    <property type="term" value="F:mannonate dehydratase activity"/>
    <property type="evidence" value="ECO:0007669"/>
    <property type="project" value="UniProtKB-UniRule"/>
</dbReference>
<dbReference type="OrthoDB" id="9780250at2"/>
<dbReference type="PANTHER" id="PTHR30387">
    <property type="entry name" value="MANNONATE DEHYDRATASE"/>
    <property type="match status" value="1"/>
</dbReference>
<dbReference type="GO" id="GO:0008198">
    <property type="term" value="F:ferrous iron binding"/>
    <property type="evidence" value="ECO:0007669"/>
    <property type="project" value="TreeGrafter"/>
</dbReference>
<keyword evidence="7 9" id="KW-0464">Manganese</keyword>
<dbReference type="Pfam" id="PF03786">
    <property type="entry name" value="UxuA"/>
    <property type="match status" value="1"/>
</dbReference>
<feature type="region of interest" description="Disordered" evidence="10">
    <location>
        <begin position="340"/>
        <end position="374"/>
    </location>
</feature>
<evidence type="ECO:0000256" key="4">
    <source>
        <dbReference type="ARBA" id="ARBA00007389"/>
    </source>
</evidence>
<evidence type="ECO:0000256" key="5">
    <source>
        <dbReference type="ARBA" id="ARBA00012927"/>
    </source>
</evidence>
<comment type="cofactor">
    <cofactor evidence="9">
        <name>Fe(2+)</name>
        <dbReference type="ChEBI" id="CHEBI:29033"/>
    </cofactor>
    <cofactor evidence="9">
        <name>Mn(2+)</name>
        <dbReference type="ChEBI" id="CHEBI:29035"/>
    </cofactor>
</comment>
<dbReference type="Gene3D" id="3.20.20.150">
    <property type="entry name" value="Divalent-metal-dependent TIM barrel enzymes"/>
    <property type="match status" value="1"/>
</dbReference>
<dbReference type="PANTHER" id="PTHR30387:SF2">
    <property type="entry name" value="MANNONATE DEHYDRATASE"/>
    <property type="match status" value="1"/>
</dbReference>
<dbReference type="NCBIfam" id="TIGR00695">
    <property type="entry name" value="uxuA"/>
    <property type="match status" value="1"/>
</dbReference>
<evidence type="ECO:0000313" key="12">
    <source>
        <dbReference type="Proteomes" id="UP000239590"/>
    </source>
</evidence>
<evidence type="ECO:0000313" key="11">
    <source>
        <dbReference type="EMBL" id="PQA58327.1"/>
    </source>
</evidence>
<accession>A0A2S7IKT9</accession>
<proteinExistence type="inferred from homology"/>
<comment type="similarity">
    <text evidence="4 9">Belongs to the mannonate dehydratase family.</text>
</comment>
<evidence type="ECO:0000256" key="6">
    <source>
        <dbReference type="ARBA" id="ARBA00023004"/>
    </source>
</evidence>
<dbReference type="InterPro" id="IPR004628">
    <property type="entry name" value="Man_deHydtase"/>
</dbReference>
<dbReference type="RefSeq" id="WP_104709554.1">
    <property type="nucleotide sequence ID" value="NZ_PTRA01000001.1"/>
</dbReference>
<evidence type="ECO:0000256" key="8">
    <source>
        <dbReference type="ARBA" id="ARBA00023239"/>
    </source>
</evidence>
<keyword evidence="6 9" id="KW-0408">Iron</keyword>
<dbReference type="NCBIfam" id="NF003027">
    <property type="entry name" value="PRK03906.1"/>
    <property type="match status" value="1"/>
</dbReference>
<reference evidence="12" key="1">
    <citation type="submission" date="2018-02" db="EMBL/GenBank/DDBJ databases">
        <title>Genome sequencing of Solimonas sp. HR-BB.</title>
        <authorList>
            <person name="Lee Y."/>
            <person name="Jeon C.O."/>
        </authorList>
    </citation>
    <scope>NUCLEOTIDE SEQUENCE [LARGE SCALE GENOMIC DNA]</scope>
    <source>
        <strain evidence="12">HR-U</strain>
    </source>
</reference>
<organism evidence="11 12">
    <name type="scientific">Siphonobacter curvatus</name>
    <dbReference type="NCBI Taxonomy" id="2094562"/>
    <lineage>
        <taxon>Bacteria</taxon>
        <taxon>Pseudomonadati</taxon>
        <taxon>Bacteroidota</taxon>
        <taxon>Cytophagia</taxon>
        <taxon>Cytophagales</taxon>
        <taxon>Cytophagaceae</taxon>
        <taxon>Siphonobacter</taxon>
    </lineage>
</organism>
<evidence type="ECO:0000256" key="2">
    <source>
        <dbReference type="ARBA" id="ARBA00002713"/>
    </source>
</evidence>
<dbReference type="InterPro" id="IPR036237">
    <property type="entry name" value="Xyl_isomerase-like_sf"/>
</dbReference>
<dbReference type="HAMAP" id="MF_00106">
    <property type="entry name" value="UxuA"/>
    <property type="match status" value="1"/>
</dbReference>
<dbReference type="PIRSF" id="PIRSF016049">
    <property type="entry name" value="Man_dehyd"/>
    <property type="match status" value="1"/>
</dbReference>
<dbReference type="Proteomes" id="UP000239590">
    <property type="component" value="Unassembled WGS sequence"/>
</dbReference>
<name>A0A2S7IKT9_9BACT</name>
<dbReference type="AlphaFoldDB" id="A0A2S7IKT9"/>
<evidence type="ECO:0000256" key="10">
    <source>
        <dbReference type="SAM" id="MobiDB-lite"/>
    </source>
</evidence>
<evidence type="ECO:0000256" key="7">
    <source>
        <dbReference type="ARBA" id="ARBA00023211"/>
    </source>
</evidence>
<dbReference type="SUPFAM" id="SSF51658">
    <property type="entry name" value="Xylose isomerase-like"/>
    <property type="match status" value="1"/>
</dbReference>
<keyword evidence="8 9" id="KW-0456">Lyase</keyword>
<feature type="compositionally biased region" description="Basic and acidic residues" evidence="10">
    <location>
        <begin position="354"/>
        <end position="371"/>
    </location>
</feature>
<comment type="pathway">
    <text evidence="3 9">Carbohydrate metabolism; pentose and glucuronate interconversion.</text>
</comment>